<evidence type="ECO:0000256" key="1">
    <source>
        <dbReference type="SAM" id="MobiDB-lite"/>
    </source>
</evidence>
<dbReference type="EMBL" id="BAAANL010000009">
    <property type="protein sequence ID" value="GAA1874073.1"/>
    <property type="molecule type" value="Genomic_DNA"/>
</dbReference>
<protein>
    <submittedName>
        <fullName evidence="3">Uncharacterized protein</fullName>
    </submittedName>
</protein>
<dbReference type="RefSeq" id="WP_344105880.1">
    <property type="nucleotide sequence ID" value="NZ_BAAANL010000009.1"/>
</dbReference>
<keyword evidence="2" id="KW-1133">Transmembrane helix</keyword>
<proteinExistence type="predicted"/>
<organism evidence="3 4">
    <name type="scientific">Myceligenerans crystallogenes</name>
    <dbReference type="NCBI Taxonomy" id="316335"/>
    <lineage>
        <taxon>Bacteria</taxon>
        <taxon>Bacillati</taxon>
        <taxon>Actinomycetota</taxon>
        <taxon>Actinomycetes</taxon>
        <taxon>Micrococcales</taxon>
        <taxon>Promicromonosporaceae</taxon>
        <taxon>Myceligenerans</taxon>
    </lineage>
</organism>
<keyword evidence="2" id="KW-0472">Membrane</keyword>
<dbReference type="Gene3D" id="3.40.50.1390">
    <property type="entry name" value="Resolvase, N-terminal catalytic domain"/>
    <property type="match status" value="1"/>
</dbReference>
<evidence type="ECO:0000256" key="2">
    <source>
        <dbReference type="SAM" id="Phobius"/>
    </source>
</evidence>
<feature type="region of interest" description="Disordered" evidence="1">
    <location>
        <begin position="206"/>
        <end position="247"/>
    </location>
</feature>
<feature type="transmembrane region" description="Helical" evidence="2">
    <location>
        <begin position="151"/>
        <end position="175"/>
    </location>
</feature>
<keyword evidence="4" id="KW-1185">Reference proteome</keyword>
<sequence length="247" mass="26370">MTNAGKSVRRAPRLAIYVAVHSRWRDTPPRLQEVICRDFAELDGYAVEAVYTDHPARRAAESKSRYDAFARMVADAENDRFDAVAVCDRSRFPDDADLPPRLFDAVDVVVRFGPTPPLRTSSGMRAFLALTGGAIALLGLQAGLARVFTDLVAWITAPAVVMLLALLARATGLLLPATNSTSRTGTIITLFVLTAATLTATARSAALPGSCSSSSTAPPGTVPRCRRGSRTNTSPSTENPPTTTRRA</sequence>
<comment type="caution">
    <text evidence="3">The sequence shown here is derived from an EMBL/GenBank/DDBJ whole genome shotgun (WGS) entry which is preliminary data.</text>
</comment>
<feature type="compositionally biased region" description="Low complexity" evidence="1">
    <location>
        <begin position="230"/>
        <end position="247"/>
    </location>
</feature>
<name>A0ABN2NMX7_9MICO</name>
<feature type="transmembrane region" description="Helical" evidence="2">
    <location>
        <begin position="126"/>
        <end position="145"/>
    </location>
</feature>
<evidence type="ECO:0000313" key="4">
    <source>
        <dbReference type="Proteomes" id="UP001501094"/>
    </source>
</evidence>
<reference evidence="3 4" key="1">
    <citation type="journal article" date="2019" name="Int. J. Syst. Evol. Microbiol.">
        <title>The Global Catalogue of Microorganisms (GCM) 10K type strain sequencing project: providing services to taxonomists for standard genome sequencing and annotation.</title>
        <authorList>
            <consortium name="The Broad Institute Genomics Platform"/>
            <consortium name="The Broad Institute Genome Sequencing Center for Infectious Disease"/>
            <person name="Wu L."/>
            <person name="Ma J."/>
        </authorList>
    </citation>
    <scope>NUCLEOTIDE SEQUENCE [LARGE SCALE GENOMIC DNA]</scope>
    <source>
        <strain evidence="3 4">JCM 14326</strain>
    </source>
</reference>
<accession>A0ABN2NMX7</accession>
<dbReference type="Proteomes" id="UP001501094">
    <property type="component" value="Unassembled WGS sequence"/>
</dbReference>
<dbReference type="InterPro" id="IPR036162">
    <property type="entry name" value="Resolvase-like_N_sf"/>
</dbReference>
<keyword evidence="2" id="KW-0812">Transmembrane</keyword>
<evidence type="ECO:0000313" key="3">
    <source>
        <dbReference type="EMBL" id="GAA1874073.1"/>
    </source>
</evidence>
<feature type="compositionally biased region" description="Low complexity" evidence="1">
    <location>
        <begin position="206"/>
        <end position="219"/>
    </location>
</feature>
<gene>
    <name evidence="3" type="ORF">GCM10009751_36990</name>
</gene>
<feature type="transmembrane region" description="Helical" evidence="2">
    <location>
        <begin position="187"/>
        <end position="206"/>
    </location>
</feature>